<dbReference type="Proteomes" id="UP000800200">
    <property type="component" value="Unassembled WGS sequence"/>
</dbReference>
<organism evidence="1 2">
    <name type="scientific">Zopfia rhizophila CBS 207.26</name>
    <dbReference type="NCBI Taxonomy" id="1314779"/>
    <lineage>
        <taxon>Eukaryota</taxon>
        <taxon>Fungi</taxon>
        <taxon>Dikarya</taxon>
        <taxon>Ascomycota</taxon>
        <taxon>Pezizomycotina</taxon>
        <taxon>Dothideomycetes</taxon>
        <taxon>Dothideomycetes incertae sedis</taxon>
        <taxon>Zopfiaceae</taxon>
        <taxon>Zopfia</taxon>
    </lineage>
</organism>
<dbReference type="AlphaFoldDB" id="A0A6A6DLK2"/>
<dbReference type="EMBL" id="ML994658">
    <property type="protein sequence ID" value="KAF2180414.1"/>
    <property type="molecule type" value="Genomic_DNA"/>
</dbReference>
<evidence type="ECO:0000313" key="2">
    <source>
        <dbReference type="Proteomes" id="UP000800200"/>
    </source>
</evidence>
<proteinExistence type="predicted"/>
<keyword evidence="2" id="KW-1185">Reference proteome</keyword>
<accession>A0A6A6DLK2</accession>
<gene>
    <name evidence="1" type="ORF">K469DRAFT_278655</name>
</gene>
<evidence type="ECO:0000313" key="1">
    <source>
        <dbReference type="EMBL" id="KAF2180414.1"/>
    </source>
</evidence>
<name>A0A6A6DLK2_9PEZI</name>
<reference evidence="1" key="1">
    <citation type="journal article" date="2020" name="Stud. Mycol.">
        <title>101 Dothideomycetes genomes: a test case for predicting lifestyles and emergence of pathogens.</title>
        <authorList>
            <person name="Haridas S."/>
            <person name="Albert R."/>
            <person name="Binder M."/>
            <person name="Bloem J."/>
            <person name="Labutti K."/>
            <person name="Salamov A."/>
            <person name="Andreopoulos B."/>
            <person name="Baker S."/>
            <person name="Barry K."/>
            <person name="Bills G."/>
            <person name="Bluhm B."/>
            <person name="Cannon C."/>
            <person name="Castanera R."/>
            <person name="Culley D."/>
            <person name="Daum C."/>
            <person name="Ezra D."/>
            <person name="Gonzalez J."/>
            <person name="Henrissat B."/>
            <person name="Kuo A."/>
            <person name="Liang C."/>
            <person name="Lipzen A."/>
            <person name="Lutzoni F."/>
            <person name="Magnuson J."/>
            <person name="Mondo S."/>
            <person name="Nolan M."/>
            <person name="Ohm R."/>
            <person name="Pangilinan J."/>
            <person name="Park H.-J."/>
            <person name="Ramirez L."/>
            <person name="Alfaro M."/>
            <person name="Sun H."/>
            <person name="Tritt A."/>
            <person name="Yoshinaga Y."/>
            <person name="Zwiers L.-H."/>
            <person name="Turgeon B."/>
            <person name="Goodwin S."/>
            <person name="Spatafora J."/>
            <person name="Crous P."/>
            <person name="Grigoriev I."/>
        </authorList>
    </citation>
    <scope>NUCLEOTIDE SEQUENCE</scope>
    <source>
        <strain evidence="1">CBS 207.26</strain>
    </source>
</reference>
<protein>
    <submittedName>
        <fullName evidence="1">Uncharacterized protein</fullName>
    </submittedName>
</protein>
<sequence length="126" mass="14142">MHKPTARPLPSLSQKAIKIGPREIDPIRILVKKNCCRESDLLVGHTISRLGNSLLYIDSTCPLDSQVLNAILFSLSAAHQAQFTVTKIDAVRSPRSTMFRLQEPSFHRAIDLGYRNCILPLHKLQV</sequence>